<name>A0A7H8QVI3_TALRU</name>
<feature type="region of interest" description="Disordered" evidence="4">
    <location>
        <begin position="513"/>
        <end position="539"/>
    </location>
</feature>
<dbReference type="EMBL" id="CP055900">
    <property type="protein sequence ID" value="QKX58024.1"/>
    <property type="molecule type" value="Genomic_DNA"/>
</dbReference>
<evidence type="ECO:0000256" key="1">
    <source>
        <dbReference type="ARBA" id="ARBA00022737"/>
    </source>
</evidence>
<dbReference type="InterPro" id="IPR036770">
    <property type="entry name" value="Ankyrin_rpt-contain_sf"/>
</dbReference>
<feature type="repeat" description="ANK" evidence="3">
    <location>
        <begin position="722"/>
        <end position="754"/>
    </location>
</feature>
<dbReference type="InterPro" id="IPR002110">
    <property type="entry name" value="Ankyrin_rpt"/>
</dbReference>
<dbReference type="PANTHER" id="PTHR24171">
    <property type="entry name" value="ANKYRIN REPEAT DOMAIN-CONTAINING PROTEIN 39-RELATED"/>
    <property type="match status" value="1"/>
</dbReference>
<evidence type="ECO:0000259" key="5">
    <source>
        <dbReference type="PROSITE" id="PS50011"/>
    </source>
</evidence>
<dbReference type="InterPro" id="IPR000719">
    <property type="entry name" value="Prot_kinase_dom"/>
</dbReference>
<dbReference type="Proteomes" id="UP000509510">
    <property type="component" value="Chromosome III"/>
</dbReference>
<dbReference type="SMART" id="SM00220">
    <property type="entry name" value="S_TKc"/>
    <property type="match status" value="1"/>
</dbReference>
<dbReference type="Pfam" id="PF12796">
    <property type="entry name" value="Ank_2"/>
    <property type="match status" value="2"/>
</dbReference>
<dbReference type="Gene3D" id="1.10.510.10">
    <property type="entry name" value="Transferase(Phosphotransferase) domain 1"/>
    <property type="match status" value="1"/>
</dbReference>
<protein>
    <recommendedName>
        <fullName evidence="5">Protein kinase domain-containing protein</fullName>
    </recommendedName>
</protein>
<reference evidence="7" key="1">
    <citation type="submission" date="2020-06" db="EMBL/GenBank/DDBJ databases">
        <title>A chromosome-scale genome assembly of Talaromyces rugulosus W13939.</title>
        <authorList>
            <person name="Wang B."/>
            <person name="Guo L."/>
            <person name="Ye K."/>
            <person name="Wang L."/>
        </authorList>
    </citation>
    <scope>NUCLEOTIDE SEQUENCE [LARGE SCALE GENOMIC DNA]</scope>
    <source>
        <strain evidence="7">W13939</strain>
    </source>
</reference>
<keyword evidence="7" id="KW-1185">Reference proteome</keyword>
<feature type="domain" description="Protein kinase" evidence="5">
    <location>
        <begin position="169"/>
        <end position="507"/>
    </location>
</feature>
<dbReference type="OrthoDB" id="5986190at2759"/>
<keyword evidence="1" id="KW-0677">Repeat</keyword>
<dbReference type="KEGG" id="trg:TRUGW13939_05144"/>
<gene>
    <name evidence="6" type="ORF">TRUGW13939_05144</name>
</gene>
<evidence type="ECO:0000256" key="3">
    <source>
        <dbReference type="PROSITE-ProRule" id="PRU00023"/>
    </source>
</evidence>
<evidence type="ECO:0000313" key="7">
    <source>
        <dbReference type="Proteomes" id="UP000509510"/>
    </source>
</evidence>
<dbReference type="GO" id="GO:0004672">
    <property type="term" value="F:protein kinase activity"/>
    <property type="evidence" value="ECO:0007669"/>
    <property type="project" value="InterPro"/>
</dbReference>
<accession>A0A7H8QVI3</accession>
<dbReference type="GeneID" id="55992642"/>
<dbReference type="SUPFAM" id="SSF48403">
    <property type="entry name" value="Ankyrin repeat"/>
    <property type="match status" value="1"/>
</dbReference>
<dbReference type="InterPro" id="IPR011009">
    <property type="entry name" value="Kinase-like_dom_sf"/>
</dbReference>
<feature type="compositionally biased region" description="Polar residues" evidence="4">
    <location>
        <begin position="519"/>
        <end position="539"/>
    </location>
</feature>
<dbReference type="Gene3D" id="1.25.40.20">
    <property type="entry name" value="Ankyrin repeat-containing domain"/>
    <property type="match status" value="1"/>
</dbReference>
<evidence type="ECO:0000313" key="6">
    <source>
        <dbReference type="EMBL" id="QKX58024.1"/>
    </source>
</evidence>
<organism evidence="6 7">
    <name type="scientific">Talaromyces rugulosus</name>
    <name type="common">Penicillium rugulosum</name>
    <dbReference type="NCBI Taxonomy" id="121627"/>
    <lineage>
        <taxon>Eukaryota</taxon>
        <taxon>Fungi</taxon>
        <taxon>Dikarya</taxon>
        <taxon>Ascomycota</taxon>
        <taxon>Pezizomycotina</taxon>
        <taxon>Eurotiomycetes</taxon>
        <taxon>Eurotiomycetidae</taxon>
        <taxon>Eurotiales</taxon>
        <taxon>Trichocomaceae</taxon>
        <taxon>Talaromyces</taxon>
        <taxon>Talaromyces sect. Islandici</taxon>
    </lineage>
</organism>
<dbReference type="PROSITE" id="PS50297">
    <property type="entry name" value="ANK_REP_REGION"/>
    <property type="match status" value="2"/>
</dbReference>
<dbReference type="PROSITE" id="PS50088">
    <property type="entry name" value="ANK_REPEAT"/>
    <property type="match status" value="2"/>
</dbReference>
<sequence>MASVIRRFHSRDSQDYIVRLKKDISERLSHAIEAGTGRFAPRNDLKRIWTPEILGVLVLGGWWDGSLLAFVEEIHAHFLQTISILIYVGWDDWSRFYEIFFSHRDADEQLCRTDRRIPEYDVQTLKKDDFLGPSFGSKFFDNRYFFCPIDIEEGSHLKFGVGWKLPFLAGKSSHCGIGGSGIVTKEVIAVEHYRSEAGTHLTEKHVARKLFKSKDAYDKEDFNLTMISKCDNQNVRIILPLATVVIEGQYNMLLPPAKMDLDRFLTGELLSPNDCHMDKLLEELIGLGGALAYLHEGLGQNIRTCHADLKTANILVYDDLDSNGRPGVGKWAITDFGHSVIYRTSAGHRDSACYLPNEASVSDTIAELRDMRGVYQAPEVLHGHMISRTSDIWSFGCILVRVFAFKLDGVQGLRRLDELRRKEDDEVTDCADDYFCKGGSGSSRLNSHVEKWIKRLPDRNTDYSGTFLENCKDLLLRMLCIDRNHRLQASEVIQRLEELRSILHTFSFASPTPNLPRGSITSSSNSMQSPGLSGSDWSSRVSVDHTAPIGVLPHTRGNTDDDIIRRLSSPNAETRSSNRGSNIPLYDAVGQGSVKDVTSLLMDEDTQIDERCPTGETPLMLAVRLGRKDIVGLLLGQGADCRAYSEEGMMCLHYATRPDASVGLMRLLIQKLQHVDIPMEGLTRETPLMTLIKQWVPATASCKGKFRALVDAGADINLPDIYGVSPLQQAVALGYREVVELLLENNAEINEAELSTIAQTNAVEKLWRNALEARRHSGRSRHWNRLGIHRR</sequence>
<dbReference type="SUPFAM" id="SSF56112">
    <property type="entry name" value="Protein kinase-like (PK-like)"/>
    <property type="match status" value="1"/>
</dbReference>
<dbReference type="AlphaFoldDB" id="A0A7H8QVI3"/>
<evidence type="ECO:0000256" key="2">
    <source>
        <dbReference type="ARBA" id="ARBA00023043"/>
    </source>
</evidence>
<feature type="repeat" description="ANK" evidence="3">
    <location>
        <begin position="614"/>
        <end position="646"/>
    </location>
</feature>
<dbReference type="GO" id="GO:0005524">
    <property type="term" value="F:ATP binding"/>
    <property type="evidence" value="ECO:0007669"/>
    <property type="project" value="InterPro"/>
</dbReference>
<proteinExistence type="predicted"/>
<dbReference type="SMART" id="SM00248">
    <property type="entry name" value="ANK"/>
    <property type="match status" value="5"/>
</dbReference>
<dbReference type="RefSeq" id="XP_035344202.1">
    <property type="nucleotide sequence ID" value="XM_035488309.1"/>
</dbReference>
<dbReference type="PROSITE" id="PS50011">
    <property type="entry name" value="PROTEIN_KINASE_DOM"/>
    <property type="match status" value="1"/>
</dbReference>
<keyword evidence="2 3" id="KW-0040">ANK repeat</keyword>
<dbReference type="Pfam" id="PF00069">
    <property type="entry name" value="Pkinase"/>
    <property type="match status" value="1"/>
</dbReference>
<evidence type="ECO:0000256" key="4">
    <source>
        <dbReference type="SAM" id="MobiDB-lite"/>
    </source>
</evidence>